<evidence type="ECO:0000313" key="2">
    <source>
        <dbReference type="Proteomes" id="UP000001404"/>
    </source>
</evidence>
<dbReference type="HOGENOM" id="CLU_157722_0_0_2"/>
<dbReference type="AlphaFoldDB" id="D2PBX9"/>
<dbReference type="KEGG" id="sii:LD85_1532"/>
<evidence type="ECO:0000313" key="1">
    <source>
        <dbReference type="EMBL" id="ADB87199.1"/>
    </source>
</evidence>
<dbReference type="Proteomes" id="UP000001404">
    <property type="component" value="Chromosome"/>
</dbReference>
<protein>
    <recommendedName>
        <fullName evidence="3">Zinc finger SWIM domain protein</fullName>
    </recommendedName>
</protein>
<evidence type="ECO:0008006" key="3">
    <source>
        <dbReference type="Google" id="ProtNLM"/>
    </source>
</evidence>
<gene>
    <name evidence="1" type="ordered locus">LD85_1532</name>
</gene>
<proteinExistence type="predicted"/>
<organism evidence="1 2">
    <name type="scientific">Saccharolobus islandicus (strain L.D.8.5 / Lassen #2)</name>
    <name type="common">Sulfolobus islandicus</name>
    <dbReference type="NCBI Taxonomy" id="425944"/>
    <lineage>
        <taxon>Archaea</taxon>
        <taxon>Thermoproteota</taxon>
        <taxon>Thermoprotei</taxon>
        <taxon>Sulfolobales</taxon>
        <taxon>Sulfolobaceae</taxon>
        <taxon>Saccharolobus</taxon>
    </lineage>
</organism>
<reference evidence="2" key="1">
    <citation type="journal article" date="2009" name="Proc. Natl. Acad. Sci. U.S.A.">
        <title>Biogeography of the Sulfolobus islandicus pan-genome.</title>
        <authorList>
            <person name="Reno M.L."/>
            <person name="Held N.L."/>
            <person name="Fields C.J."/>
            <person name="Burke P.V."/>
            <person name="Whitaker R.J."/>
        </authorList>
    </citation>
    <scope>NUCLEOTIDE SEQUENCE [LARGE SCALE GENOMIC DNA]</scope>
    <source>
        <strain evidence="2">L.D.8.5 / Lassen #2</strain>
    </source>
</reference>
<name>D2PBX9_SACI9</name>
<dbReference type="EMBL" id="CP001731">
    <property type="protein sequence ID" value="ADB87199.1"/>
    <property type="molecule type" value="Genomic_DNA"/>
</dbReference>
<accession>D2PBX9</accession>
<sequence>MLYVNHRANMISTQIPSKSMIKRIDIFYVLSEGIIVSADIQSKSRKDLTHYTRLVLDPLTLNLVKYSCDCEGYTFRHHCWHIETLKQLVVSDERVREEVMKAKEELMRIEEDIASWG</sequence>